<dbReference type="EMBL" id="AP028679">
    <property type="protein sequence ID" value="BEQ15379.1"/>
    <property type="molecule type" value="Genomic_DNA"/>
</dbReference>
<dbReference type="PANTHER" id="PTHR14226:SF76">
    <property type="entry name" value="NTE FAMILY PROTEIN RSSA"/>
    <property type="match status" value="1"/>
</dbReference>
<dbReference type="Gene3D" id="3.40.1090.10">
    <property type="entry name" value="Cytosolic phospholipase A2 catalytic domain"/>
    <property type="match status" value="2"/>
</dbReference>
<dbReference type="GO" id="GO:0016787">
    <property type="term" value="F:hydrolase activity"/>
    <property type="evidence" value="ECO:0007669"/>
    <property type="project" value="UniProtKB-UniRule"/>
</dbReference>
<name>A0AAU9ELF9_9BACT</name>
<dbReference type="PANTHER" id="PTHR14226">
    <property type="entry name" value="NEUROPATHY TARGET ESTERASE/SWISS CHEESE D.MELANOGASTER"/>
    <property type="match status" value="1"/>
</dbReference>
<dbReference type="KEGG" id="dmp:FAK_24450"/>
<evidence type="ECO:0000313" key="7">
    <source>
        <dbReference type="Proteomes" id="UP001366166"/>
    </source>
</evidence>
<feature type="active site" description="Proton acceptor" evidence="4">
    <location>
        <position position="188"/>
    </location>
</feature>
<feature type="domain" description="PNPLA" evidence="5">
    <location>
        <begin position="10"/>
        <end position="203"/>
    </location>
</feature>
<reference evidence="7" key="1">
    <citation type="journal article" date="2023" name="Arch. Microbiol.">
        <title>Desulfoferula mesophilus gen. nov. sp. nov., a mesophilic sulfate-reducing bacterium isolated from a brackish lake sediment.</title>
        <authorList>
            <person name="Watanabe T."/>
            <person name="Yabe T."/>
            <person name="Tsuji J.M."/>
            <person name="Fukui M."/>
        </authorList>
    </citation>
    <scope>NUCLEOTIDE SEQUENCE [LARGE SCALE GENOMIC DNA]</scope>
    <source>
        <strain evidence="7">12FAK</strain>
    </source>
</reference>
<keyword evidence="1 4" id="KW-0378">Hydrolase</keyword>
<evidence type="ECO:0000259" key="5">
    <source>
        <dbReference type="PROSITE" id="PS51635"/>
    </source>
</evidence>
<feature type="short sequence motif" description="DGA/G" evidence="4">
    <location>
        <begin position="188"/>
        <end position="190"/>
    </location>
</feature>
<organism evidence="6 7">
    <name type="scientific">Desulfoferula mesophila</name>
    <dbReference type="NCBI Taxonomy" id="3058419"/>
    <lineage>
        <taxon>Bacteria</taxon>
        <taxon>Pseudomonadati</taxon>
        <taxon>Thermodesulfobacteriota</taxon>
        <taxon>Desulfarculia</taxon>
        <taxon>Desulfarculales</taxon>
        <taxon>Desulfarculaceae</taxon>
        <taxon>Desulfoferula</taxon>
    </lineage>
</organism>
<keyword evidence="7" id="KW-1185">Reference proteome</keyword>
<dbReference type="AlphaFoldDB" id="A0AAU9ELF9"/>
<feature type="short sequence motif" description="GXSXG" evidence="4">
    <location>
        <begin position="41"/>
        <end position="45"/>
    </location>
</feature>
<sequence>MERSNTGFTLALGGGGARGFAHVGVFHVLLERGVPIKGVAGTSSGAVAGAGLALGFTYEEMRQRVMEFAASPLARHPRLKALHGEGDQACLGLTDKLARLYCQGLLMKSFFLDDSLLGGEFFRQMVEFFVPLVRLEDTYIPFAAVATDIKTGEAVVLRTGDMRRALRASCAVPGVAAPVRIDGRHLVDGGASCLVPTPVARAMAPGPVLAVNVEREVAIGDLPGQSLEYYLRATEIQGYHLAELLCAQAELVLRPALEDVHWSEFGRAAWIMEQGVKAAELAWERIEACLRPQVPWWRRALGHGARRAS</sequence>
<dbReference type="Pfam" id="PF01734">
    <property type="entry name" value="Patatin"/>
    <property type="match status" value="1"/>
</dbReference>
<keyword evidence="2 4" id="KW-0442">Lipid degradation</keyword>
<accession>A0AAU9ELF9</accession>
<feature type="active site" description="Nucleophile" evidence="4">
    <location>
        <position position="43"/>
    </location>
</feature>
<evidence type="ECO:0000256" key="2">
    <source>
        <dbReference type="ARBA" id="ARBA00022963"/>
    </source>
</evidence>
<gene>
    <name evidence="6" type="ORF">FAK_24450</name>
</gene>
<feature type="short sequence motif" description="GXGXXG" evidence="4">
    <location>
        <begin position="14"/>
        <end position="19"/>
    </location>
</feature>
<keyword evidence="3 4" id="KW-0443">Lipid metabolism</keyword>
<dbReference type="InterPro" id="IPR050301">
    <property type="entry name" value="NTE"/>
</dbReference>
<dbReference type="PROSITE" id="PS51635">
    <property type="entry name" value="PNPLA"/>
    <property type="match status" value="1"/>
</dbReference>
<dbReference type="Proteomes" id="UP001366166">
    <property type="component" value="Chromosome"/>
</dbReference>
<evidence type="ECO:0000256" key="1">
    <source>
        <dbReference type="ARBA" id="ARBA00022801"/>
    </source>
</evidence>
<proteinExistence type="predicted"/>
<evidence type="ECO:0000313" key="6">
    <source>
        <dbReference type="EMBL" id="BEQ15379.1"/>
    </source>
</evidence>
<protein>
    <recommendedName>
        <fullName evidence="5">PNPLA domain-containing protein</fullName>
    </recommendedName>
</protein>
<evidence type="ECO:0000256" key="4">
    <source>
        <dbReference type="PROSITE-ProRule" id="PRU01161"/>
    </source>
</evidence>
<dbReference type="RefSeq" id="WP_338599696.1">
    <property type="nucleotide sequence ID" value="NZ_AP028679.1"/>
</dbReference>
<dbReference type="InterPro" id="IPR002641">
    <property type="entry name" value="PNPLA_dom"/>
</dbReference>
<dbReference type="GO" id="GO:0016042">
    <property type="term" value="P:lipid catabolic process"/>
    <property type="evidence" value="ECO:0007669"/>
    <property type="project" value="UniProtKB-UniRule"/>
</dbReference>
<dbReference type="InterPro" id="IPR016035">
    <property type="entry name" value="Acyl_Trfase/lysoPLipase"/>
</dbReference>
<evidence type="ECO:0000256" key="3">
    <source>
        <dbReference type="ARBA" id="ARBA00023098"/>
    </source>
</evidence>
<dbReference type="SUPFAM" id="SSF52151">
    <property type="entry name" value="FabD/lysophospholipase-like"/>
    <property type="match status" value="1"/>
</dbReference>